<accession>A0A699JUZ8</accession>
<feature type="region of interest" description="Disordered" evidence="1">
    <location>
        <begin position="107"/>
        <end position="154"/>
    </location>
</feature>
<gene>
    <name evidence="2" type="ORF">Tci_630834</name>
</gene>
<organism evidence="2">
    <name type="scientific">Tanacetum cinerariifolium</name>
    <name type="common">Dalmatian daisy</name>
    <name type="synonym">Chrysanthemum cinerariifolium</name>
    <dbReference type="NCBI Taxonomy" id="118510"/>
    <lineage>
        <taxon>Eukaryota</taxon>
        <taxon>Viridiplantae</taxon>
        <taxon>Streptophyta</taxon>
        <taxon>Embryophyta</taxon>
        <taxon>Tracheophyta</taxon>
        <taxon>Spermatophyta</taxon>
        <taxon>Magnoliopsida</taxon>
        <taxon>eudicotyledons</taxon>
        <taxon>Gunneridae</taxon>
        <taxon>Pentapetalae</taxon>
        <taxon>asterids</taxon>
        <taxon>campanulids</taxon>
        <taxon>Asterales</taxon>
        <taxon>Asteraceae</taxon>
        <taxon>Asteroideae</taxon>
        <taxon>Anthemideae</taxon>
        <taxon>Anthemidinae</taxon>
        <taxon>Tanacetum</taxon>
    </lineage>
</organism>
<evidence type="ECO:0000313" key="2">
    <source>
        <dbReference type="EMBL" id="GFA58862.1"/>
    </source>
</evidence>
<protein>
    <submittedName>
        <fullName evidence="2">Uncharacterized protein</fullName>
    </submittedName>
</protein>
<reference evidence="2" key="1">
    <citation type="journal article" date="2019" name="Sci. Rep.">
        <title>Draft genome of Tanacetum cinerariifolium, the natural source of mosquito coil.</title>
        <authorList>
            <person name="Yamashiro T."/>
            <person name="Shiraishi A."/>
            <person name="Satake H."/>
            <person name="Nakayama K."/>
        </authorList>
    </citation>
    <scope>NUCLEOTIDE SEQUENCE</scope>
</reference>
<proteinExistence type="predicted"/>
<feature type="compositionally biased region" description="Polar residues" evidence="1">
    <location>
        <begin position="130"/>
        <end position="154"/>
    </location>
</feature>
<comment type="caution">
    <text evidence="2">The sequence shown here is derived from an EMBL/GenBank/DDBJ whole genome shotgun (WGS) entry which is preliminary data.</text>
</comment>
<evidence type="ECO:0000256" key="1">
    <source>
        <dbReference type="SAM" id="MobiDB-lite"/>
    </source>
</evidence>
<dbReference type="AlphaFoldDB" id="A0A699JUZ8"/>
<dbReference type="EMBL" id="BKCJ010450699">
    <property type="protein sequence ID" value="GFA58862.1"/>
    <property type="molecule type" value="Genomic_DNA"/>
</dbReference>
<sequence>MVHVLTSAKIEYHQVFETQDLSLTEFVSTKEFKEKQVVTEVDDAIITEQVKEKYVEANTFVDTVMLTQPDPGTRASNVHSSSVDSIASIFNLQYCLFLKMKKNPQSQIIDSDDHPDDNPDGEKNSKKKSTLGSSFANVTISSNPTSSSKKKLFTNQGLMLRNHRF</sequence>
<name>A0A699JUZ8_TANCI</name>